<protein>
    <submittedName>
        <fullName evidence="1">Uncharacterized protein</fullName>
    </submittedName>
</protein>
<dbReference type="PATRIC" id="fig|1705562.3.peg.3400"/>
<reference evidence="1 2" key="1">
    <citation type="submission" date="2015-08" db="EMBL/GenBank/DDBJ databases">
        <title>Genomes of Isolates from Cabo Rojo, PR.</title>
        <authorList>
            <person name="Sanchez-Nieves R.L."/>
            <person name="Montalvo-Rodriguez R."/>
        </authorList>
    </citation>
    <scope>NUCLEOTIDE SEQUENCE [LARGE SCALE GENOMIC DNA]</scope>
    <source>
        <strain evidence="1 2">SL3</strain>
    </source>
</reference>
<keyword evidence="2" id="KW-1185">Reference proteome</keyword>
<dbReference type="RefSeq" id="WP_053968668.1">
    <property type="nucleotide sequence ID" value="NZ_LIUF01000004.1"/>
</dbReference>
<dbReference type="Proteomes" id="UP000037729">
    <property type="component" value="Unassembled WGS sequence"/>
</dbReference>
<name>A0A0M9AI36_9EURY</name>
<accession>A0A0M9AI36</accession>
<gene>
    <name evidence="1" type="ORF">AMS69_13990</name>
</gene>
<organism evidence="1 2">
    <name type="scientific">Haloarcula rubripromontorii</name>
    <dbReference type="NCBI Taxonomy" id="1705562"/>
    <lineage>
        <taxon>Archaea</taxon>
        <taxon>Methanobacteriati</taxon>
        <taxon>Methanobacteriota</taxon>
        <taxon>Stenosarchaea group</taxon>
        <taxon>Halobacteria</taxon>
        <taxon>Halobacteriales</taxon>
        <taxon>Haloarculaceae</taxon>
        <taxon>Haloarcula</taxon>
    </lineage>
</organism>
<dbReference type="AlphaFoldDB" id="A0A0M9AI36"/>
<sequence>MCATNEPSFEEYDFDHGDRVCVDWTDGLGPLDEVVGTVSGISRSAGDVIVAVEADDDQYLDNTIYYGTHDCAPEWVDPLEQS</sequence>
<proteinExistence type="predicted"/>
<evidence type="ECO:0000313" key="2">
    <source>
        <dbReference type="Proteomes" id="UP000037729"/>
    </source>
</evidence>
<evidence type="ECO:0000313" key="1">
    <source>
        <dbReference type="EMBL" id="KOX92459.1"/>
    </source>
</evidence>
<dbReference type="EMBL" id="LIUF01000004">
    <property type="protein sequence ID" value="KOX92459.1"/>
    <property type="molecule type" value="Genomic_DNA"/>
</dbReference>
<dbReference type="OrthoDB" id="217165at2157"/>
<comment type="caution">
    <text evidence="1">The sequence shown here is derived from an EMBL/GenBank/DDBJ whole genome shotgun (WGS) entry which is preliminary data.</text>
</comment>